<protein>
    <recommendedName>
        <fullName evidence="2">Endonuclease/exonuclease/phosphatase domain-containing protein</fullName>
    </recommendedName>
</protein>
<reference evidence="3" key="1">
    <citation type="journal article" date="2014" name="Int. J. Syst. Evol. Microbiol.">
        <title>Complete genome sequence of Corynebacterium casei LMG S-19264T (=DSM 44701T), isolated from a smear-ripened cheese.</title>
        <authorList>
            <consortium name="US DOE Joint Genome Institute (JGI-PGF)"/>
            <person name="Walter F."/>
            <person name="Albersmeier A."/>
            <person name="Kalinowski J."/>
            <person name="Ruckert C."/>
        </authorList>
    </citation>
    <scope>NUCLEOTIDE SEQUENCE</scope>
    <source>
        <strain evidence="3">JCM 4369</strain>
    </source>
</reference>
<dbReference type="Gene3D" id="3.60.10.10">
    <property type="entry name" value="Endonuclease/exonuclease/phosphatase"/>
    <property type="match status" value="1"/>
</dbReference>
<sequence length="281" mass="30379">MTWNLCGDQNSSCGNDHSTPDHMADQVIGQLNDVGSTYTPDALFFEESCEKFAKPIETALENRTGTGWDVRFAPIYYNVSTGGGAAVLAQKECADATGYGDRGAYGVSVAVPDENTWYRAHILKSPATATNSTGTTYPVEQRAALCAAITSKAVMYCGAHFSTGGTNYDDPTWTYHGYQRDELTTDEQKAKDNGYRVVFGGDLNANPPARGWDGYQALNPVYDTYRECAQLQDATSARDGQNTVNNSKIDYIFGAGHTSCAVSANSWGSDHHALRSTTLLP</sequence>
<dbReference type="EMBL" id="BMTD01000015">
    <property type="protein sequence ID" value="GGV12910.1"/>
    <property type="molecule type" value="Genomic_DNA"/>
</dbReference>
<dbReference type="SUPFAM" id="SSF56219">
    <property type="entry name" value="DNase I-like"/>
    <property type="match status" value="1"/>
</dbReference>
<dbReference type="RefSeq" id="WP_229854399.1">
    <property type="nucleotide sequence ID" value="NZ_BMTD01000015.1"/>
</dbReference>
<dbReference type="InterPro" id="IPR036691">
    <property type="entry name" value="Endo/exonu/phosph_ase_sf"/>
</dbReference>
<dbReference type="AlphaFoldDB" id="A0A918IG16"/>
<dbReference type="Pfam" id="PF03372">
    <property type="entry name" value="Exo_endo_phos"/>
    <property type="match status" value="1"/>
</dbReference>
<dbReference type="Proteomes" id="UP000618795">
    <property type="component" value="Unassembled WGS sequence"/>
</dbReference>
<feature type="domain" description="Endonuclease/exonuclease/phosphatase" evidence="2">
    <location>
        <begin position="1"/>
        <end position="271"/>
    </location>
</feature>
<evidence type="ECO:0000313" key="4">
    <source>
        <dbReference type="Proteomes" id="UP000618795"/>
    </source>
</evidence>
<proteinExistence type="predicted"/>
<keyword evidence="4" id="KW-1185">Reference proteome</keyword>
<comment type="caution">
    <text evidence="3">The sequence shown here is derived from an EMBL/GenBank/DDBJ whole genome shotgun (WGS) entry which is preliminary data.</text>
</comment>
<gene>
    <name evidence="3" type="ORF">GCM10010260_59710</name>
</gene>
<evidence type="ECO:0000259" key="2">
    <source>
        <dbReference type="Pfam" id="PF03372"/>
    </source>
</evidence>
<evidence type="ECO:0000313" key="3">
    <source>
        <dbReference type="EMBL" id="GGV12910.1"/>
    </source>
</evidence>
<accession>A0A918IG16</accession>
<evidence type="ECO:0000256" key="1">
    <source>
        <dbReference type="SAM" id="MobiDB-lite"/>
    </source>
</evidence>
<feature type="compositionally biased region" description="Polar residues" evidence="1">
    <location>
        <begin position="1"/>
        <end position="17"/>
    </location>
</feature>
<feature type="region of interest" description="Disordered" evidence="1">
    <location>
        <begin position="1"/>
        <end position="21"/>
    </location>
</feature>
<dbReference type="InterPro" id="IPR005135">
    <property type="entry name" value="Endo/exonuclease/phosphatase"/>
</dbReference>
<name>A0A918IG16_9ACTN</name>
<organism evidence="3 4">
    <name type="scientific">Streptomyces filipinensis</name>
    <dbReference type="NCBI Taxonomy" id="66887"/>
    <lineage>
        <taxon>Bacteria</taxon>
        <taxon>Bacillati</taxon>
        <taxon>Actinomycetota</taxon>
        <taxon>Actinomycetes</taxon>
        <taxon>Kitasatosporales</taxon>
        <taxon>Streptomycetaceae</taxon>
        <taxon>Streptomyces</taxon>
    </lineage>
</organism>
<dbReference type="GO" id="GO:0003824">
    <property type="term" value="F:catalytic activity"/>
    <property type="evidence" value="ECO:0007669"/>
    <property type="project" value="InterPro"/>
</dbReference>
<reference evidence="3" key="2">
    <citation type="submission" date="2020-09" db="EMBL/GenBank/DDBJ databases">
        <authorList>
            <person name="Sun Q."/>
            <person name="Ohkuma M."/>
        </authorList>
    </citation>
    <scope>NUCLEOTIDE SEQUENCE</scope>
    <source>
        <strain evidence="3">JCM 4369</strain>
    </source>
</reference>